<comment type="cofactor">
    <cofactor evidence="1">
        <name>[4Fe-4S] cluster</name>
        <dbReference type="ChEBI" id="CHEBI:49883"/>
    </cofactor>
</comment>
<dbReference type="Gene3D" id="3.40.630.30">
    <property type="match status" value="1"/>
</dbReference>
<dbReference type="Pfam" id="PF04055">
    <property type="entry name" value="Radical_SAM"/>
    <property type="match status" value="1"/>
</dbReference>
<dbReference type="InterPro" id="IPR007197">
    <property type="entry name" value="rSAM"/>
</dbReference>
<evidence type="ECO:0000259" key="7">
    <source>
        <dbReference type="PROSITE" id="PS51186"/>
    </source>
</evidence>
<dbReference type="STRING" id="1193502.SHALO_2922"/>
<evidence type="ECO:0000256" key="2">
    <source>
        <dbReference type="ARBA" id="ARBA00022485"/>
    </source>
</evidence>
<dbReference type="CDD" id="cd04301">
    <property type="entry name" value="NAT_SF"/>
    <property type="match status" value="1"/>
</dbReference>
<dbReference type="EMBL" id="CP017111">
    <property type="protein sequence ID" value="AOO66674.1"/>
    <property type="molecule type" value="Genomic_DNA"/>
</dbReference>
<dbReference type="SFLD" id="SFLDG01387">
    <property type="entry name" value="BtrN-like_SPASM_domain_contain"/>
    <property type="match status" value="1"/>
</dbReference>
<dbReference type="GO" id="GO:0051536">
    <property type="term" value="F:iron-sulfur cluster binding"/>
    <property type="evidence" value="ECO:0007669"/>
    <property type="project" value="UniProtKB-KW"/>
</dbReference>
<dbReference type="SUPFAM" id="SSF55729">
    <property type="entry name" value="Acyl-CoA N-acyltransferases (Nat)"/>
    <property type="match status" value="1"/>
</dbReference>
<dbReference type="InterPro" id="IPR016181">
    <property type="entry name" value="Acyl_CoA_acyltransferase"/>
</dbReference>
<name>A0A1D7TP16_9BACT</name>
<dbReference type="Pfam" id="PF00583">
    <property type="entry name" value="Acetyltransf_1"/>
    <property type="match status" value="1"/>
</dbReference>
<dbReference type="PROSITE" id="PS51186">
    <property type="entry name" value="GNAT"/>
    <property type="match status" value="1"/>
</dbReference>
<dbReference type="AlphaFoldDB" id="A0A1D7TP16"/>
<protein>
    <submittedName>
        <fullName evidence="8">Radical SAM protein</fullName>
    </submittedName>
</protein>
<dbReference type="PANTHER" id="PTHR11228:SF7">
    <property type="entry name" value="PQQA PEPTIDE CYCLASE"/>
    <property type="match status" value="1"/>
</dbReference>
<reference evidence="9" key="1">
    <citation type="submission" date="2016-08" db="EMBL/GenBank/DDBJ databases">
        <title>Complete genome sequence of the organohalide-respiring Epsilonproteobacterium Sulfurospirillum halorespirans.</title>
        <authorList>
            <person name="Goris T."/>
            <person name="Zimmermann J."/>
            <person name="Schenz B."/>
            <person name="Lemos M."/>
            <person name="Hackermueller J."/>
            <person name="Diekert G."/>
        </authorList>
    </citation>
    <scope>NUCLEOTIDE SEQUENCE [LARGE SCALE GENOMIC DNA]</scope>
    <source>
        <strain>DSM 13726</strain>
        <strain evidence="9">PCE-M2</strain>
    </source>
</reference>
<dbReference type="InterPro" id="IPR034391">
    <property type="entry name" value="AdoMet-like_SPASM_containing"/>
</dbReference>
<dbReference type="InterPro" id="IPR000182">
    <property type="entry name" value="GNAT_dom"/>
</dbReference>
<dbReference type="SFLD" id="SFLDG01067">
    <property type="entry name" value="SPASM/twitch_domain_containing"/>
    <property type="match status" value="1"/>
</dbReference>
<dbReference type="PANTHER" id="PTHR11228">
    <property type="entry name" value="RADICAL SAM DOMAIN PROTEIN"/>
    <property type="match status" value="1"/>
</dbReference>
<evidence type="ECO:0000313" key="8">
    <source>
        <dbReference type="EMBL" id="AOO66674.1"/>
    </source>
</evidence>
<keyword evidence="5" id="KW-0408">Iron</keyword>
<keyword evidence="2" id="KW-0004">4Fe-4S</keyword>
<dbReference type="GO" id="GO:0046872">
    <property type="term" value="F:metal ion binding"/>
    <property type="evidence" value="ECO:0007669"/>
    <property type="project" value="UniProtKB-KW"/>
</dbReference>
<evidence type="ECO:0000256" key="5">
    <source>
        <dbReference type="ARBA" id="ARBA00023004"/>
    </source>
</evidence>
<gene>
    <name evidence="8" type="ORF">SHALO_2922</name>
</gene>
<accession>A0A1D7TP16</accession>
<dbReference type="InterPro" id="IPR058240">
    <property type="entry name" value="rSAM_sf"/>
</dbReference>
<dbReference type="SFLD" id="SFLDS00029">
    <property type="entry name" value="Radical_SAM"/>
    <property type="match status" value="1"/>
</dbReference>
<dbReference type="CDD" id="cd01335">
    <property type="entry name" value="Radical_SAM"/>
    <property type="match status" value="1"/>
</dbReference>
<dbReference type="Gene3D" id="3.20.20.70">
    <property type="entry name" value="Aldolase class I"/>
    <property type="match status" value="1"/>
</dbReference>
<dbReference type="CDD" id="cd21109">
    <property type="entry name" value="SPASM"/>
    <property type="match status" value="1"/>
</dbReference>
<dbReference type="Proteomes" id="UP000094609">
    <property type="component" value="Chromosome"/>
</dbReference>
<organism evidence="8 9">
    <name type="scientific">Sulfurospirillum halorespirans DSM 13726</name>
    <dbReference type="NCBI Taxonomy" id="1193502"/>
    <lineage>
        <taxon>Bacteria</taxon>
        <taxon>Pseudomonadati</taxon>
        <taxon>Campylobacterota</taxon>
        <taxon>Epsilonproteobacteria</taxon>
        <taxon>Campylobacterales</taxon>
        <taxon>Sulfurospirillaceae</taxon>
        <taxon>Sulfurospirillum</taxon>
    </lineage>
</organism>
<evidence type="ECO:0000256" key="4">
    <source>
        <dbReference type="ARBA" id="ARBA00022723"/>
    </source>
</evidence>
<dbReference type="Pfam" id="PF13186">
    <property type="entry name" value="SPASM"/>
    <property type="match status" value="1"/>
</dbReference>
<keyword evidence="4" id="KW-0479">Metal-binding</keyword>
<evidence type="ECO:0000256" key="1">
    <source>
        <dbReference type="ARBA" id="ARBA00001966"/>
    </source>
</evidence>
<dbReference type="InterPro" id="IPR023885">
    <property type="entry name" value="4Fe4S-binding_SPASM_dom"/>
</dbReference>
<feature type="domain" description="N-acetyltransferase" evidence="7">
    <location>
        <begin position="1"/>
        <end position="118"/>
    </location>
</feature>
<dbReference type="SUPFAM" id="SSF102114">
    <property type="entry name" value="Radical SAM enzymes"/>
    <property type="match status" value="1"/>
</dbReference>
<sequence>MSVKETKNWLESKDVEVLVALENEILLGVGILYAHKEGEVTIFVAKPNQGVASKLLDAIKKRGRARKFSHLWAWIADENEASKNVFSKNGFIFLRDETKTVHDVAHQGAIFQYGLTMQKIEHTKEHYGIRDEALNFPMMIVLSFSYVCNALCPNCPYTNSTIRADYKDAKYMSEAIFKKIADEAGKFGAWLRISGGGEPLMHPQFLELMRYAKEKGCKLGIINNGSLMSIDKAKALFEMGVEMLEFSVDASTEHDYDIVRKGLSFEKLVSQLQAAYALRNEMGAKTKIIASAINQQGIDVDAVEQFWQPYVDQFQKRKYLTWGINDPQNSADETPYLPPEEKIPCPFIFERLNIDSRGQVMVCGYDIAAHTNMGNITEKSIQEIWHAEAFDFYRQKHLARKGDEIAMCKECPDWKYRSWHHNYWKLVENAEKTKNKTLHVKG</sequence>
<dbReference type="InterPro" id="IPR013785">
    <property type="entry name" value="Aldolase_TIM"/>
</dbReference>
<dbReference type="GO" id="GO:0016747">
    <property type="term" value="F:acyltransferase activity, transferring groups other than amino-acyl groups"/>
    <property type="evidence" value="ECO:0007669"/>
    <property type="project" value="InterPro"/>
</dbReference>
<dbReference type="KEGG" id="shal:SHALO_2922"/>
<keyword evidence="6" id="KW-0411">Iron-sulfur</keyword>
<keyword evidence="3" id="KW-0949">S-adenosyl-L-methionine</keyword>
<evidence type="ECO:0000313" key="9">
    <source>
        <dbReference type="Proteomes" id="UP000094609"/>
    </source>
</evidence>
<evidence type="ECO:0000256" key="3">
    <source>
        <dbReference type="ARBA" id="ARBA00022691"/>
    </source>
</evidence>
<dbReference type="InterPro" id="IPR050377">
    <property type="entry name" value="Radical_SAM_PqqE_MftC-like"/>
</dbReference>
<dbReference type="PATRIC" id="fig|1193502.14.peg.2956"/>
<proteinExistence type="predicted"/>
<evidence type="ECO:0000256" key="6">
    <source>
        <dbReference type="ARBA" id="ARBA00023014"/>
    </source>
</evidence>
<keyword evidence="9" id="KW-1185">Reference proteome</keyword>